<name>A0A5D3E6Q9_CUCMM</name>
<protein>
    <submittedName>
        <fullName evidence="3">Uncharacterized protein</fullName>
    </submittedName>
</protein>
<evidence type="ECO:0000313" key="4">
    <source>
        <dbReference type="Proteomes" id="UP000321393"/>
    </source>
</evidence>
<gene>
    <name evidence="3" type="ORF">E5676_scaffold455G005170</name>
    <name evidence="2" type="ORF">E6C27_scaffold92G001620</name>
</gene>
<organism evidence="3 5">
    <name type="scientific">Cucumis melo var. makuwa</name>
    <name type="common">Oriental melon</name>
    <dbReference type="NCBI Taxonomy" id="1194695"/>
    <lineage>
        <taxon>Eukaryota</taxon>
        <taxon>Viridiplantae</taxon>
        <taxon>Streptophyta</taxon>
        <taxon>Embryophyta</taxon>
        <taxon>Tracheophyta</taxon>
        <taxon>Spermatophyta</taxon>
        <taxon>Magnoliopsida</taxon>
        <taxon>eudicotyledons</taxon>
        <taxon>Gunneridae</taxon>
        <taxon>Pentapetalae</taxon>
        <taxon>rosids</taxon>
        <taxon>fabids</taxon>
        <taxon>Cucurbitales</taxon>
        <taxon>Cucurbitaceae</taxon>
        <taxon>Benincaseae</taxon>
        <taxon>Cucumis</taxon>
    </lineage>
</organism>
<evidence type="ECO:0000313" key="3">
    <source>
        <dbReference type="EMBL" id="TYK31231.1"/>
    </source>
</evidence>
<dbReference type="Proteomes" id="UP000321393">
    <property type="component" value="Unassembled WGS sequence"/>
</dbReference>
<feature type="compositionally biased region" description="Polar residues" evidence="1">
    <location>
        <begin position="37"/>
        <end position="52"/>
    </location>
</feature>
<feature type="region of interest" description="Disordered" evidence="1">
    <location>
        <begin position="1"/>
        <end position="57"/>
    </location>
</feature>
<comment type="caution">
    <text evidence="3">The sequence shown here is derived from an EMBL/GenBank/DDBJ whole genome shotgun (WGS) entry which is preliminary data.</text>
</comment>
<dbReference type="Proteomes" id="UP000321947">
    <property type="component" value="Unassembled WGS sequence"/>
</dbReference>
<dbReference type="AlphaFoldDB" id="A0A5D3E6Q9"/>
<dbReference type="EMBL" id="SSTE01018688">
    <property type="protein sequence ID" value="KAA0038632.1"/>
    <property type="molecule type" value="Genomic_DNA"/>
</dbReference>
<dbReference type="EMBL" id="SSTD01000141">
    <property type="protein sequence ID" value="TYK31231.1"/>
    <property type="molecule type" value="Genomic_DNA"/>
</dbReference>
<evidence type="ECO:0000256" key="1">
    <source>
        <dbReference type="SAM" id="MobiDB-lite"/>
    </source>
</evidence>
<evidence type="ECO:0000313" key="2">
    <source>
        <dbReference type="EMBL" id="KAA0038632.1"/>
    </source>
</evidence>
<reference evidence="4 5" key="1">
    <citation type="submission" date="2019-08" db="EMBL/GenBank/DDBJ databases">
        <title>Draft genome sequences of two oriental melons (Cucumis melo L. var makuwa).</title>
        <authorList>
            <person name="Kwon S.-Y."/>
        </authorList>
    </citation>
    <scope>NUCLEOTIDE SEQUENCE [LARGE SCALE GENOMIC DNA]</scope>
    <source>
        <strain evidence="5">cv. Chang Bougi</strain>
        <strain evidence="4">cv. SW 3</strain>
        <tissue evidence="3">Leaf</tissue>
    </source>
</reference>
<sequence length="84" mass="8759">MNSVLGIGRDGCSNHSGETDAEASPATPITSTTSLPENHQTTTSSIPLLSSADTRRSSFHGLQFQQCSNVIAERIPNGGDSDKA</sequence>
<accession>A0A5D3E6Q9</accession>
<feature type="compositionally biased region" description="Low complexity" evidence="1">
    <location>
        <begin position="22"/>
        <end position="36"/>
    </location>
</feature>
<evidence type="ECO:0000313" key="5">
    <source>
        <dbReference type="Proteomes" id="UP000321947"/>
    </source>
</evidence>
<proteinExistence type="predicted"/>